<evidence type="ECO:0008006" key="4">
    <source>
        <dbReference type="Google" id="ProtNLM"/>
    </source>
</evidence>
<dbReference type="EMBL" id="LNIX01000009">
    <property type="protein sequence ID" value="OXA50207.1"/>
    <property type="molecule type" value="Genomic_DNA"/>
</dbReference>
<comment type="caution">
    <text evidence="2">The sequence shown here is derived from an EMBL/GenBank/DDBJ whole genome shotgun (WGS) entry which is preliminary data.</text>
</comment>
<feature type="transmembrane region" description="Helical" evidence="1">
    <location>
        <begin position="418"/>
        <end position="438"/>
    </location>
</feature>
<feature type="transmembrane region" description="Helical" evidence="1">
    <location>
        <begin position="99"/>
        <end position="121"/>
    </location>
</feature>
<dbReference type="Proteomes" id="UP000198287">
    <property type="component" value="Unassembled WGS sequence"/>
</dbReference>
<sequence length="472" mass="53683">MPRITCGSPETGLGMSEAFCVTTTLRVHYNFTLGKISPYGIVYNMYIMNSQAIEANFIQKSNFRFSWMNYGCTYNRFNFKLFSVPNSGNYAALLLPFDVFTWFSIFICAIAVNGLLFLILFTRDRIHNQTMSILFWTVTTLLDQSNKIHFHSQNNKPPDYLPTRGPPLVLLGSWLISAYFLGNLYKGAMYSCLTSLILPTVPTNLQGLVLGSDIPIMTTSSHRQNGANGSRIVSTLHELVIPQLINVLDKNYSLYNVLQRIKNTSAFFRDLPRYEVARNVSEGQFLNSSTGKSMMIPDNFAILDADADLIPLTSAIRLFPKYLPIVNNEADSFYTVLTPWIIMRNFFDPIFIGGIARLVESGMYQRWGESNRDINLLLEIQRFKGVNNISTEFAKVVFAREMRSSYFSSGESVPFHKLRVPVVICLFFAGLGLISFFIECITRKVKFSVKVVDYDNNFLDSNFSGYGKPKRW</sequence>
<proteinExistence type="predicted"/>
<dbReference type="OrthoDB" id="8298634at2759"/>
<protein>
    <recommendedName>
        <fullName evidence="4">Ionotropic glutamate receptor C-terminal domain-containing protein</fullName>
    </recommendedName>
</protein>
<evidence type="ECO:0000313" key="2">
    <source>
        <dbReference type="EMBL" id="OXA50207.1"/>
    </source>
</evidence>
<feature type="transmembrane region" description="Helical" evidence="1">
    <location>
        <begin position="168"/>
        <end position="185"/>
    </location>
</feature>
<keyword evidence="1" id="KW-1133">Transmembrane helix</keyword>
<dbReference type="AlphaFoldDB" id="A0A226DZQ4"/>
<keyword evidence="1" id="KW-0812">Transmembrane</keyword>
<gene>
    <name evidence="2" type="ORF">Fcan01_15008</name>
</gene>
<keyword evidence="1" id="KW-0472">Membrane</keyword>
<accession>A0A226DZQ4</accession>
<organism evidence="2 3">
    <name type="scientific">Folsomia candida</name>
    <name type="common">Springtail</name>
    <dbReference type="NCBI Taxonomy" id="158441"/>
    <lineage>
        <taxon>Eukaryota</taxon>
        <taxon>Metazoa</taxon>
        <taxon>Ecdysozoa</taxon>
        <taxon>Arthropoda</taxon>
        <taxon>Hexapoda</taxon>
        <taxon>Collembola</taxon>
        <taxon>Entomobryomorpha</taxon>
        <taxon>Isotomoidea</taxon>
        <taxon>Isotomidae</taxon>
        <taxon>Proisotominae</taxon>
        <taxon>Folsomia</taxon>
    </lineage>
</organism>
<name>A0A226DZQ4_FOLCA</name>
<evidence type="ECO:0000313" key="3">
    <source>
        <dbReference type="Proteomes" id="UP000198287"/>
    </source>
</evidence>
<evidence type="ECO:0000256" key="1">
    <source>
        <dbReference type="SAM" id="Phobius"/>
    </source>
</evidence>
<keyword evidence="3" id="KW-1185">Reference proteome</keyword>
<reference evidence="2 3" key="1">
    <citation type="submission" date="2015-12" db="EMBL/GenBank/DDBJ databases">
        <title>The genome of Folsomia candida.</title>
        <authorList>
            <person name="Faddeeva A."/>
            <person name="Derks M.F."/>
            <person name="Anvar Y."/>
            <person name="Smit S."/>
            <person name="Van Straalen N."/>
            <person name="Roelofs D."/>
        </authorList>
    </citation>
    <scope>NUCLEOTIDE SEQUENCE [LARGE SCALE GENOMIC DNA]</scope>
    <source>
        <strain evidence="2 3">VU population</strain>
        <tissue evidence="2">Whole body</tissue>
    </source>
</reference>